<dbReference type="EC" id="6.1.1.15" evidence="10"/>
<dbReference type="PRINTS" id="PR01046">
    <property type="entry name" value="TRNASYNTHPRO"/>
</dbReference>
<dbReference type="Proteomes" id="UP001189757">
    <property type="component" value="Unassembled WGS sequence"/>
</dbReference>
<dbReference type="InterPro" id="IPR044140">
    <property type="entry name" value="ProRS_anticodon_short"/>
</dbReference>
<dbReference type="Pfam" id="PF04073">
    <property type="entry name" value="tRNA_edit"/>
    <property type="match status" value="1"/>
</dbReference>
<keyword evidence="7 10" id="KW-0648">Protein biosynthesis</keyword>
<dbReference type="EMBL" id="CATZLL010000009">
    <property type="protein sequence ID" value="CAJ0816953.1"/>
    <property type="molecule type" value="Genomic_DNA"/>
</dbReference>
<dbReference type="CDD" id="cd04334">
    <property type="entry name" value="ProRS-INS"/>
    <property type="match status" value="1"/>
</dbReference>
<name>A0ABN9JLT9_9RALS</name>
<evidence type="ECO:0000259" key="11">
    <source>
        <dbReference type="PROSITE" id="PS50862"/>
    </source>
</evidence>
<comment type="caution">
    <text evidence="12">The sequence shown here is derived from an EMBL/GenBank/DDBJ whole genome shotgun (WGS) entry which is preliminary data.</text>
</comment>
<keyword evidence="5 10" id="KW-0547">Nucleotide-binding</keyword>
<evidence type="ECO:0000256" key="7">
    <source>
        <dbReference type="ARBA" id="ARBA00022917"/>
    </source>
</evidence>
<dbReference type="GO" id="GO:0004827">
    <property type="term" value="F:proline-tRNA ligase activity"/>
    <property type="evidence" value="ECO:0007669"/>
    <property type="project" value="UniProtKB-EC"/>
</dbReference>
<reference evidence="12 13" key="1">
    <citation type="submission" date="2023-07" db="EMBL/GenBank/DDBJ databases">
        <authorList>
            <person name="Peeters C."/>
        </authorList>
    </citation>
    <scope>NUCLEOTIDE SEQUENCE [LARGE SCALE GENOMIC DNA]</scope>
    <source>
        <strain evidence="12 13">LMG 18101</strain>
    </source>
</reference>
<dbReference type="SUPFAM" id="SSF55826">
    <property type="entry name" value="YbaK/ProRS associated domain"/>
    <property type="match status" value="1"/>
</dbReference>
<dbReference type="NCBIfam" id="TIGR00409">
    <property type="entry name" value="proS_fam_II"/>
    <property type="match status" value="1"/>
</dbReference>
<dbReference type="Pfam" id="PF03129">
    <property type="entry name" value="HGTP_anticodon"/>
    <property type="match status" value="1"/>
</dbReference>
<dbReference type="Pfam" id="PF00587">
    <property type="entry name" value="tRNA-synt_2b"/>
    <property type="match status" value="1"/>
</dbReference>
<dbReference type="InterPro" id="IPR006195">
    <property type="entry name" value="aa-tRNA-synth_II"/>
</dbReference>
<evidence type="ECO:0000256" key="3">
    <source>
        <dbReference type="ARBA" id="ARBA00022490"/>
    </source>
</evidence>
<keyword evidence="8 10" id="KW-0030">Aminoacyl-tRNA synthetase</keyword>
<dbReference type="PIRSF" id="PIRSF001535">
    <property type="entry name" value="ProRS_1"/>
    <property type="match status" value="1"/>
</dbReference>
<dbReference type="InterPro" id="IPR050062">
    <property type="entry name" value="Pro-tRNA_synthetase"/>
</dbReference>
<dbReference type="SUPFAM" id="SSF52954">
    <property type="entry name" value="Class II aaRS ABD-related"/>
    <property type="match status" value="1"/>
</dbReference>
<dbReference type="InterPro" id="IPR007214">
    <property type="entry name" value="YbaK/aa-tRNA-synth-assoc-dom"/>
</dbReference>
<comment type="catalytic activity">
    <reaction evidence="9 10">
        <text>tRNA(Pro) + L-proline + ATP = L-prolyl-tRNA(Pro) + AMP + diphosphate</text>
        <dbReference type="Rhea" id="RHEA:14305"/>
        <dbReference type="Rhea" id="RHEA-COMP:9700"/>
        <dbReference type="Rhea" id="RHEA-COMP:9702"/>
        <dbReference type="ChEBI" id="CHEBI:30616"/>
        <dbReference type="ChEBI" id="CHEBI:33019"/>
        <dbReference type="ChEBI" id="CHEBI:60039"/>
        <dbReference type="ChEBI" id="CHEBI:78442"/>
        <dbReference type="ChEBI" id="CHEBI:78532"/>
        <dbReference type="ChEBI" id="CHEBI:456215"/>
        <dbReference type="EC" id="6.1.1.15"/>
    </reaction>
</comment>
<proteinExistence type="inferred from homology"/>
<evidence type="ECO:0000313" key="13">
    <source>
        <dbReference type="Proteomes" id="UP001189757"/>
    </source>
</evidence>
<evidence type="ECO:0000256" key="10">
    <source>
        <dbReference type="HAMAP-Rule" id="MF_01569"/>
    </source>
</evidence>
<evidence type="ECO:0000256" key="4">
    <source>
        <dbReference type="ARBA" id="ARBA00022598"/>
    </source>
</evidence>
<dbReference type="CDD" id="cd00779">
    <property type="entry name" value="ProRS_core_prok"/>
    <property type="match status" value="1"/>
</dbReference>
<accession>A0ABN9JLT9</accession>
<evidence type="ECO:0000256" key="2">
    <source>
        <dbReference type="ARBA" id="ARBA00011738"/>
    </source>
</evidence>
<evidence type="ECO:0000256" key="5">
    <source>
        <dbReference type="ARBA" id="ARBA00022741"/>
    </source>
</evidence>
<dbReference type="PROSITE" id="PS50862">
    <property type="entry name" value="AA_TRNA_LIGASE_II"/>
    <property type="match status" value="1"/>
</dbReference>
<dbReference type="Gene3D" id="3.30.930.10">
    <property type="entry name" value="Bira Bifunctional Protein, Domain 2"/>
    <property type="match status" value="2"/>
</dbReference>
<gene>
    <name evidence="10 12" type="primary">proS</name>
    <name evidence="12" type="ORF">LMG18101_03107</name>
</gene>
<evidence type="ECO:0000256" key="1">
    <source>
        <dbReference type="ARBA" id="ARBA00004496"/>
    </source>
</evidence>
<evidence type="ECO:0000256" key="9">
    <source>
        <dbReference type="ARBA" id="ARBA00047671"/>
    </source>
</evidence>
<organism evidence="12 13">
    <name type="scientific">Ralstonia flaminis</name>
    <dbReference type="NCBI Taxonomy" id="3058597"/>
    <lineage>
        <taxon>Bacteria</taxon>
        <taxon>Pseudomonadati</taxon>
        <taxon>Pseudomonadota</taxon>
        <taxon>Betaproteobacteria</taxon>
        <taxon>Burkholderiales</taxon>
        <taxon>Burkholderiaceae</taxon>
        <taxon>Ralstonia</taxon>
    </lineage>
</organism>
<evidence type="ECO:0000256" key="8">
    <source>
        <dbReference type="ARBA" id="ARBA00023146"/>
    </source>
</evidence>
<comment type="subunit">
    <text evidence="2 10">Homodimer.</text>
</comment>
<dbReference type="Gene3D" id="3.40.50.800">
    <property type="entry name" value="Anticodon-binding domain"/>
    <property type="match status" value="1"/>
</dbReference>
<sequence length="584" mass="64172">MAAPSLIVSRMKASQFFISTLKEAPADAEIVSHKLMMRAGMIKKLGAGLYTYMPVGLRVIRKVEQIVREEMNAAGAVEVLMPVVQPGELWQETGRWDKMGDELLRFKDRHERDFVVQPTSEEVVTDIARTEIRSYKQLPVNFYQIQTKFRDERRPRFGIMRGREFTMKDAYSFDRDAEGLKVSYQKMYDAYTRIFQRFGLQFRAVAADNGAIGGSGSHEFHVIADTGEDAIVYCPNSDYAANIEAAEAVAPATPRGAATEALTKTHTPGRAKCEAVAEQLGIALQRTIKSIVLATDVEGGEPQIWLLLLRGDHELNEVKASKVPGLADFRFATEGEILRVFGTRPGYLGPIGTKLPVKVVADRTAAAMSDFVVGANEEDCHFTGANWGRDLPEPEVHDLRNVVEGDASPDGKGTLAICRGIEVGHVFMLGTKYSEAMNATFLDENGKTQPMVMGCYGIGITRILGAAIEQNYDARGIIWPASIAPFQVVICPVGYDRSDAVREEADRLHAELVAAGIDVMLDDRGERPGAMFADWELIGVPFRVVVGDRGLKEGKLEFQGRRDEAATAVAPADVLATLKARLAQ</sequence>
<keyword evidence="13" id="KW-1185">Reference proteome</keyword>
<keyword evidence="6 10" id="KW-0067">ATP-binding</keyword>
<comment type="function">
    <text evidence="10">Catalyzes the attachment of proline to tRNA(Pro) in a two-step reaction: proline is first activated by ATP to form Pro-AMP and then transferred to the acceptor end of tRNA(Pro). As ProRS can inadvertently accommodate and process non-cognate amino acids such as alanine and cysteine, to avoid such errors it has two additional distinct editing activities against alanine. One activity is designated as 'pretransfer' editing and involves the tRNA(Pro)-independent hydrolysis of activated Ala-AMP. The other activity is designated 'posttransfer' editing and involves deacylation of mischarged Ala-tRNA(Pro). The misacylated Cys-tRNA(Pro) is not edited by ProRS.</text>
</comment>
<dbReference type="InterPro" id="IPR002316">
    <property type="entry name" value="Pro-tRNA-ligase_IIa"/>
</dbReference>
<dbReference type="InterPro" id="IPR036621">
    <property type="entry name" value="Anticodon-bd_dom_sf"/>
</dbReference>
<dbReference type="HAMAP" id="MF_01569">
    <property type="entry name" value="Pro_tRNA_synth_type1"/>
    <property type="match status" value="1"/>
</dbReference>
<comment type="domain">
    <text evidence="10">Consists of three domains: the N-terminal catalytic domain, the editing domain and the C-terminal anticodon-binding domain.</text>
</comment>
<feature type="domain" description="Aminoacyl-transfer RNA synthetases class-II family profile" evidence="11">
    <location>
        <begin position="48"/>
        <end position="480"/>
    </location>
</feature>
<evidence type="ECO:0000313" key="12">
    <source>
        <dbReference type="EMBL" id="CAJ0816953.1"/>
    </source>
</evidence>
<dbReference type="InterPro" id="IPR004154">
    <property type="entry name" value="Anticodon-bd"/>
</dbReference>
<dbReference type="SUPFAM" id="SSF55681">
    <property type="entry name" value="Class II aaRS and biotin synthetases"/>
    <property type="match status" value="1"/>
</dbReference>
<dbReference type="InterPro" id="IPR045864">
    <property type="entry name" value="aa-tRNA-synth_II/BPL/LPL"/>
</dbReference>
<keyword evidence="4 10" id="KW-0436">Ligase</keyword>
<dbReference type="InterPro" id="IPR036754">
    <property type="entry name" value="YbaK/aa-tRNA-synt-asso_dom_sf"/>
</dbReference>
<dbReference type="InterPro" id="IPR004500">
    <property type="entry name" value="Pro-tRNA-synth_IIa_bac-type"/>
</dbReference>
<dbReference type="InterPro" id="IPR023717">
    <property type="entry name" value="Pro-tRNA-Synthase_IIa_type1"/>
</dbReference>
<dbReference type="CDD" id="cd00861">
    <property type="entry name" value="ProRS_anticodon_short"/>
    <property type="match status" value="1"/>
</dbReference>
<dbReference type="PANTHER" id="PTHR42753">
    <property type="entry name" value="MITOCHONDRIAL RIBOSOME PROTEIN L39/PROLYL-TRNA LIGASE FAMILY MEMBER"/>
    <property type="match status" value="1"/>
</dbReference>
<dbReference type="InterPro" id="IPR002314">
    <property type="entry name" value="aa-tRNA-synt_IIb"/>
</dbReference>
<keyword evidence="3 10" id="KW-0963">Cytoplasm</keyword>
<comment type="subcellular location">
    <subcellularLocation>
        <location evidence="1 10">Cytoplasm</location>
    </subcellularLocation>
</comment>
<evidence type="ECO:0000256" key="6">
    <source>
        <dbReference type="ARBA" id="ARBA00022840"/>
    </source>
</evidence>
<protein>
    <recommendedName>
        <fullName evidence="10">Proline--tRNA ligase</fullName>
        <ecNumber evidence="10">6.1.1.15</ecNumber>
    </recommendedName>
    <alternativeName>
        <fullName evidence="10">Prolyl-tRNA synthetase</fullName>
        <shortName evidence="10">ProRS</shortName>
    </alternativeName>
</protein>
<comment type="similarity">
    <text evidence="10">Belongs to the class-II aminoacyl-tRNA synthetase family. ProS type 1 subfamily.</text>
</comment>
<dbReference type="NCBIfam" id="NF006625">
    <property type="entry name" value="PRK09194.1"/>
    <property type="match status" value="1"/>
</dbReference>
<dbReference type="InterPro" id="IPR033730">
    <property type="entry name" value="ProRS_core_prok"/>
</dbReference>
<dbReference type="PANTHER" id="PTHR42753:SF2">
    <property type="entry name" value="PROLINE--TRNA LIGASE"/>
    <property type="match status" value="1"/>
</dbReference>